<keyword evidence="1 4" id="KW-0285">Flavoprotein</keyword>
<dbReference type="PROSITE" id="PS00691">
    <property type="entry name" value="DNA_PHOTOLYASES_1_2"/>
    <property type="match status" value="1"/>
</dbReference>
<dbReference type="GO" id="GO:0006139">
    <property type="term" value="P:nucleobase-containing compound metabolic process"/>
    <property type="evidence" value="ECO:0007669"/>
    <property type="project" value="UniProtKB-ARBA"/>
</dbReference>
<dbReference type="KEGG" id="mgi:Mflv_4086"/>
<feature type="binding site" evidence="4">
    <location>
        <position position="211"/>
    </location>
    <ligand>
        <name>FAD</name>
        <dbReference type="ChEBI" id="CHEBI:57692"/>
    </ligand>
</feature>
<keyword evidence="2 4" id="KW-0274">FAD</keyword>
<dbReference type="PANTHER" id="PTHR11455">
    <property type="entry name" value="CRYPTOCHROME"/>
    <property type="match status" value="1"/>
</dbReference>
<evidence type="ECO:0000256" key="5">
    <source>
        <dbReference type="RuleBase" id="RU004182"/>
    </source>
</evidence>
<evidence type="ECO:0000256" key="1">
    <source>
        <dbReference type="ARBA" id="ARBA00022630"/>
    </source>
</evidence>
<evidence type="ECO:0000259" key="6">
    <source>
        <dbReference type="PROSITE" id="PS51645"/>
    </source>
</evidence>
<feature type="binding site" evidence="4">
    <location>
        <begin position="356"/>
        <end position="358"/>
    </location>
    <ligand>
        <name>FAD</name>
        <dbReference type="ChEBI" id="CHEBI:57692"/>
    </ligand>
</feature>
<dbReference type="PRINTS" id="PR00147">
    <property type="entry name" value="DNAPHOTLYASE"/>
</dbReference>
<dbReference type="InterPro" id="IPR036134">
    <property type="entry name" value="Crypto/Photolyase_FAD-like_sf"/>
</dbReference>
<dbReference type="GO" id="GO:0009416">
    <property type="term" value="P:response to light stimulus"/>
    <property type="evidence" value="ECO:0007669"/>
    <property type="project" value="TreeGrafter"/>
</dbReference>
<evidence type="ECO:0000256" key="2">
    <source>
        <dbReference type="ARBA" id="ARBA00022827"/>
    </source>
</evidence>
<dbReference type="Pfam" id="PF03441">
    <property type="entry name" value="FAD_binding_7"/>
    <property type="match status" value="1"/>
</dbReference>
<dbReference type="AlphaFoldDB" id="A4TCB0"/>
<dbReference type="Gene3D" id="1.10.579.10">
    <property type="entry name" value="DNA Cyclobutane Dipyrimidine Photolyase, subunit A, domain 3"/>
    <property type="match status" value="1"/>
</dbReference>
<evidence type="ECO:0000256" key="4">
    <source>
        <dbReference type="PIRSR" id="PIRSR602081-1"/>
    </source>
</evidence>
<dbReference type="Gene3D" id="1.25.40.80">
    <property type="match status" value="1"/>
</dbReference>
<dbReference type="PROSITE" id="PS51645">
    <property type="entry name" value="PHR_CRY_ALPHA_BETA"/>
    <property type="match status" value="1"/>
</dbReference>
<dbReference type="InterPro" id="IPR006050">
    <property type="entry name" value="DNA_photolyase_N"/>
</dbReference>
<dbReference type="SUPFAM" id="SSF52425">
    <property type="entry name" value="Cryptochrome/photolyase, N-terminal domain"/>
    <property type="match status" value="1"/>
</dbReference>
<dbReference type="PANTHER" id="PTHR11455:SF9">
    <property type="entry name" value="CRYPTOCHROME CIRCADIAN CLOCK 5 ISOFORM X1"/>
    <property type="match status" value="1"/>
</dbReference>
<dbReference type="OrthoDB" id="9772484at2"/>
<dbReference type="InterPro" id="IPR018394">
    <property type="entry name" value="DNA_photolyase_1_CS_C"/>
</dbReference>
<dbReference type="EC" id="4.1.99.3" evidence="7"/>
<name>A4TCB0_MYCGI</name>
<organism evidence="7">
    <name type="scientific">Mycolicibacterium gilvum (strain PYR-GCK)</name>
    <name type="common">Mycobacterium gilvum (strain PYR-GCK)</name>
    <dbReference type="NCBI Taxonomy" id="350054"/>
    <lineage>
        <taxon>Bacteria</taxon>
        <taxon>Bacillati</taxon>
        <taxon>Actinomycetota</taxon>
        <taxon>Actinomycetes</taxon>
        <taxon>Mycobacteriales</taxon>
        <taxon>Mycobacteriaceae</taxon>
        <taxon>Mycolicibacterium</taxon>
    </lineage>
</organism>
<dbReference type="InterPro" id="IPR014729">
    <property type="entry name" value="Rossmann-like_a/b/a_fold"/>
</dbReference>
<dbReference type="PROSITE" id="PS00394">
    <property type="entry name" value="DNA_PHOTOLYASES_1_1"/>
    <property type="match status" value="1"/>
</dbReference>
<reference evidence="7" key="1">
    <citation type="submission" date="2007-04" db="EMBL/GenBank/DDBJ databases">
        <authorList>
            <consortium name="US DOE Joint Genome Institute"/>
            <person name="Copeland A."/>
            <person name="Lucas S."/>
            <person name="Lapidus A."/>
            <person name="Barry K."/>
            <person name="Detter J.C."/>
            <person name="Glavina del Rio T."/>
            <person name="Hammon N."/>
            <person name="Israni S."/>
            <person name="Dalin E."/>
            <person name="Tice H."/>
            <person name="Pitluck S."/>
            <person name="Chain P."/>
            <person name="Malfatti S."/>
            <person name="Shin M."/>
            <person name="Vergez L."/>
            <person name="Schmutz J."/>
            <person name="Larimer F."/>
            <person name="Land M."/>
            <person name="Hauser L."/>
            <person name="Kyrpides N."/>
            <person name="Mikhailova N."/>
            <person name="Miller C."/>
            <person name="Richardson P."/>
        </authorList>
    </citation>
    <scope>NUCLEOTIDE SEQUENCE</scope>
    <source>
        <strain evidence="7">PYR-GCK</strain>
    </source>
</reference>
<keyword evidence="7" id="KW-0456">Lyase</keyword>
<dbReference type="SUPFAM" id="SSF48173">
    <property type="entry name" value="Cryptochrome/photolyase FAD-binding domain"/>
    <property type="match status" value="1"/>
</dbReference>
<proteinExistence type="inferred from homology"/>
<feature type="binding site" evidence="4">
    <location>
        <begin position="223"/>
        <end position="227"/>
    </location>
    <ligand>
        <name>FAD</name>
        <dbReference type="ChEBI" id="CHEBI:57692"/>
    </ligand>
</feature>
<dbReference type="GO" id="GO:0003677">
    <property type="term" value="F:DNA binding"/>
    <property type="evidence" value="ECO:0007669"/>
    <property type="project" value="TreeGrafter"/>
</dbReference>
<dbReference type="InterPro" id="IPR002081">
    <property type="entry name" value="Cryptochrome/DNA_photolyase_1"/>
</dbReference>
<evidence type="ECO:0000313" key="7">
    <source>
        <dbReference type="EMBL" id="ABP46556.1"/>
    </source>
</evidence>
<dbReference type="GO" id="GO:0006950">
    <property type="term" value="P:response to stress"/>
    <property type="evidence" value="ECO:0007669"/>
    <property type="project" value="UniProtKB-ARBA"/>
</dbReference>
<dbReference type="Pfam" id="PF00875">
    <property type="entry name" value="DNA_photolyase"/>
    <property type="match status" value="1"/>
</dbReference>
<gene>
    <name evidence="7" type="ordered locus">Mflv_4086</name>
</gene>
<comment type="cofactor">
    <cofactor evidence="4">
        <name>FAD</name>
        <dbReference type="ChEBI" id="CHEBI:57692"/>
    </cofactor>
    <text evidence="4">Binds 1 FAD per subunit.</text>
</comment>
<dbReference type="InterPro" id="IPR036155">
    <property type="entry name" value="Crypto/Photolyase_N_sf"/>
</dbReference>
<dbReference type="HOGENOM" id="CLU_010348_2_2_11"/>
<keyword evidence="3 5" id="KW-0157">Chromophore</keyword>
<dbReference type="EMBL" id="CP000656">
    <property type="protein sequence ID" value="ABP46556.1"/>
    <property type="molecule type" value="Genomic_DNA"/>
</dbReference>
<dbReference type="STRING" id="350054.Mflv_4086"/>
<feature type="binding site" evidence="4">
    <location>
        <position position="253"/>
    </location>
    <ligand>
        <name>FAD</name>
        <dbReference type="ChEBI" id="CHEBI:57692"/>
    </ligand>
</feature>
<protein>
    <submittedName>
        <fullName evidence="7">Deoxyribodipyrimidine photo-lyase type I</fullName>
        <ecNumber evidence="7">4.1.99.3</ecNumber>
    </submittedName>
</protein>
<dbReference type="InterPro" id="IPR005101">
    <property type="entry name" value="Cryptochr/Photolyase_FAD-bd"/>
</dbReference>
<dbReference type="GO" id="GO:0071949">
    <property type="term" value="F:FAD binding"/>
    <property type="evidence" value="ECO:0007669"/>
    <property type="project" value="TreeGrafter"/>
</dbReference>
<feature type="domain" description="Photolyase/cryptochrome alpha/beta" evidence="6">
    <location>
        <begin position="1"/>
        <end position="123"/>
    </location>
</feature>
<sequence length="449" mass="49990">MPAVLWFRRDLRLADLPALVAAAEVDGDVLACYVLDPRLKATGGSRRLQYLYDALRDLRESLDGRLLITRGDPVSRIPVLAAAVGASSVHVSEDFTPFGMRRDEQVRDALGDVELVATGSPYLVSPGRVTKGDGSPYKVFTPFFDAWRQHGWRPPAESGPPSAHWLDPADVAGKPGITDIPDAGVELDLPAGETAARRQWKQFVDDGLAGYAEDRNRPDLAATSRMSAHLKFGTIHPRTLAADLGRGKGAQAYLRELAFRDFYAAVVAEWPRSTWWNWNSTFDAIEVDDGPDAQRAFEAWKAGRTGFPIVDAGMRQLAETGFVHNRVRMIVASFLVKDLHLPWQWGARWFLDQLTDGDMANNQHGWQWAAGCGTDAAPYFRVFNPTTQGKKFDPAGVYVKRWVEELRDVASSVDVHNLDRDRPADYPEPIVDHAQERAEALRRYNSLRG</sequence>
<dbReference type="GO" id="GO:0003904">
    <property type="term" value="F:deoxyribodipyrimidine photo-lyase activity"/>
    <property type="evidence" value="ECO:0007669"/>
    <property type="project" value="UniProtKB-EC"/>
</dbReference>
<reference evidence="7" key="2">
    <citation type="journal article" date="2013" name="PLoS ONE">
        <title>A Gene Expression Study of the Activities of Aromatic Ring-Cleavage Dioxygenases in Mycobacterium gilvum PYR-GCK to Changes in Salinity and pH during Pyrene Degradation.</title>
        <authorList>
            <person name="Badejo A.C."/>
            <person name="Badejo A.O."/>
            <person name="Shin K.H."/>
            <person name="Chai Y.G."/>
        </authorList>
    </citation>
    <scope>NUCLEOTIDE SEQUENCE [LARGE SCALE GENOMIC DNA]</scope>
    <source>
        <strain evidence="7">PYR-GCK</strain>
    </source>
</reference>
<dbReference type="Gene3D" id="3.40.50.620">
    <property type="entry name" value="HUPs"/>
    <property type="match status" value="1"/>
</dbReference>
<comment type="similarity">
    <text evidence="5">Belongs to the DNA photolyase family.</text>
</comment>
<accession>A4TCB0</accession>
<dbReference type="eggNOG" id="COG0415">
    <property type="taxonomic scope" value="Bacteria"/>
</dbReference>
<evidence type="ECO:0000256" key="3">
    <source>
        <dbReference type="ARBA" id="ARBA00022991"/>
    </source>
</evidence>
<feature type="binding site" evidence="4">
    <location>
        <begin position="256"/>
        <end position="263"/>
    </location>
    <ligand>
        <name>FAD</name>
        <dbReference type="ChEBI" id="CHEBI:57692"/>
    </ligand>
</feature>